<protein>
    <submittedName>
        <fullName evidence="3">6-phosphogluconolactonase</fullName>
        <ecNumber evidence="3">3.1.1.31</ecNumber>
    </submittedName>
</protein>
<dbReference type="InterPro" id="IPR015943">
    <property type="entry name" value="WD40/YVTN_repeat-like_dom_sf"/>
</dbReference>
<dbReference type="Proteomes" id="UP000294404">
    <property type="component" value="Chromosome"/>
</dbReference>
<reference evidence="3 4" key="1">
    <citation type="submission" date="2019-02" db="EMBL/GenBank/DDBJ databases">
        <authorList>
            <person name="Manzano-Marin A."/>
            <person name="Manzano-Marin A."/>
        </authorList>
    </citation>
    <scope>NUCLEOTIDE SEQUENCE [LARGE SCALE GENOMIC DNA]</scope>
    <source>
        <strain evidence="3 4">BuCicuneomaculata</strain>
    </source>
</reference>
<dbReference type="EC" id="3.1.1.31" evidence="3"/>
<dbReference type="Gene3D" id="2.130.10.10">
    <property type="entry name" value="YVTN repeat-like/Quinoprotein amine dehydrogenase"/>
    <property type="match status" value="1"/>
</dbReference>
<evidence type="ECO:0000313" key="3">
    <source>
        <dbReference type="EMBL" id="VFP78180.1"/>
    </source>
</evidence>
<dbReference type="OrthoDB" id="9790815at2"/>
<dbReference type="SUPFAM" id="SSF75011">
    <property type="entry name" value="3-carboxy-cis,cis-mucoante lactonizing enzyme"/>
    <property type="match status" value="1"/>
</dbReference>
<name>A0A451CXX4_9GAMM</name>
<dbReference type="RefSeq" id="WP_154027391.1">
    <property type="nucleotide sequence ID" value="NZ_LR217695.1"/>
</dbReference>
<sequence length="331" mass="38397">MEKNILVSCSINKHIEHWILKKNYILLKKSILSSTGRPQPLKYNSRDKLLYAGETINNKIVTYKQNSCNEFKKIHEINIFNTPNYISLNKNKTILFIASYHGNKIQLFSLNSSGLIENIIYNIENIQGCHCIKIHYKYNLIFISALKENKIYIYSIFLKKNKKITLILRNVIFTAYNSGPRHIVFHPFNPYLYSINELNGTIDVWLIDNKLAKLLLIQSIALKLNSNMYRFWASDIHIHPNIKYLYACDRLNHIISAFNIDNTTGILSYIDSYKTTLQPRSFCISKDGKLLIVVGEISNMMIIYHINCNTGHLSVKAKTFTGKNPLWILLT</sequence>
<comment type="similarity">
    <text evidence="1">Belongs to the cycloisomerase 2 family.</text>
</comment>
<keyword evidence="2" id="KW-0119">Carbohydrate metabolism</keyword>
<organism evidence="3 4">
    <name type="scientific">Buchnera aphidicola</name>
    <name type="common">Cinara cuneomaculata</name>
    <dbReference type="NCBI Taxonomy" id="1660040"/>
    <lineage>
        <taxon>Bacteria</taxon>
        <taxon>Pseudomonadati</taxon>
        <taxon>Pseudomonadota</taxon>
        <taxon>Gammaproteobacteria</taxon>
        <taxon>Enterobacterales</taxon>
        <taxon>Erwiniaceae</taxon>
        <taxon>Buchnera</taxon>
    </lineage>
</organism>
<dbReference type="InterPro" id="IPR050282">
    <property type="entry name" value="Cycloisomerase_2"/>
</dbReference>
<dbReference type="Pfam" id="PF10282">
    <property type="entry name" value="Lactonase"/>
    <property type="match status" value="1"/>
</dbReference>
<evidence type="ECO:0000256" key="2">
    <source>
        <dbReference type="ARBA" id="ARBA00022526"/>
    </source>
</evidence>
<proteinExistence type="inferred from homology"/>
<dbReference type="GO" id="GO:0006006">
    <property type="term" value="P:glucose metabolic process"/>
    <property type="evidence" value="ECO:0007669"/>
    <property type="project" value="UniProtKB-KW"/>
</dbReference>
<dbReference type="InterPro" id="IPR019405">
    <property type="entry name" value="Lactonase_7-beta_prop"/>
</dbReference>
<keyword evidence="3" id="KW-0378">Hydrolase</keyword>
<gene>
    <name evidence="3" type="primary">pgl</name>
    <name evidence="3" type="ORF">BUCICUMA2628_190</name>
</gene>
<evidence type="ECO:0000313" key="4">
    <source>
        <dbReference type="Proteomes" id="UP000294404"/>
    </source>
</evidence>
<keyword evidence="2" id="KW-0313">Glucose metabolism</keyword>
<evidence type="ECO:0000256" key="1">
    <source>
        <dbReference type="ARBA" id="ARBA00005564"/>
    </source>
</evidence>
<dbReference type="GO" id="GO:0005829">
    <property type="term" value="C:cytosol"/>
    <property type="evidence" value="ECO:0007669"/>
    <property type="project" value="TreeGrafter"/>
</dbReference>
<dbReference type="PANTHER" id="PTHR30344">
    <property type="entry name" value="6-PHOSPHOGLUCONOLACTONASE-RELATED"/>
    <property type="match status" value="1"/>
</dbReference>
<accession>A0A451CXX4</accession>
<dbReference type="AlphaFoldDB" id="A0A451CXX4"/>
<dbReference type="EMBL" id="LR217695">
    <property type="protein sequence ID" value="VFP78180.1"/>
    <property type="molecule type" value="Genomic_DNA"/>
</dbReference>
<dbReference type="GO" id="GO:0017057">
    <property type="term" value="F:6-phosphogluconolactonase activity"/>
    <property type="evidence" value="ECO:0007669"/>
    <property type="project" value="UniProtKB-EC"/>
</dbReference>
<dbReference type="PANTHER" id="PTHR30344:SF1">
    <property type="entry name" value="6-PHOSPHOGLUCONOLACTONASE"/>
    <property type="match status" value="1"/>
</dbReference>